<keyword evidence="4 5" id="KW-0472">Membrane</keyword>
<dbReference type="SUPFAM" id="SSF52091">
    <property type="entry name" value="SpoIIaa-like"/>
    <property type="match status" value="1"/>
</dbReference>
<dbReference type="InterPro" id="IPR011547">
    <property type="entry name" value="SLC26A/SulP_dom"/>
</dbReference>
<dbReference type="OrthoDB" id="288203at2759"/>
<dbReference type="GO" id="GO:0016020">
    <property type="term" value="C:membrane"/>
    <property type="evidence" value="ECO:0007669"/>
    <property type="project" value="UniProtKB-SubCell"/>
</dbReference>
<name>A0A232EUL3_9HYME</name>
<feature type="transmembrane region" description="Helical" evidence="5">
    <location>
        <begin position="183"/>
        <end position="207"/>
    </location>
</feature>
<reference evidence="7 8" key="1">
    <citation type="journal article" date="2017" name="Curr. Biol.">
        <title>The Evolution of Venom by Co-option of Single-Copy Genes.</title>
        <authorList>
            <person name="Martinson E.O."/>
            <person name="Mrinalini"/>
            <person name="Kelkar Y.D."/>
            <person name="Chang C.H."/>
            <person name="Werren J.H."/>
        </authorList>
    </citation>
    <scope>NUCLEOTIDE SEQUENCE [LARGE SCALE GENOMIC DNA]</scope>
    <source>
        <strain evidence="7 8">Alberta</strain>
        <tissue evidence="7">Whole body</tissue>
    </source>
</reference>
<dbReference type="Pfam" id="PF01740">
    <property type="entry name" value="STAS"/>
    <property type="match status" value="1"/>
</dbReference>
<feature type="transmembrane region" description="Helical" evidence="5">
    <location>
        <begin position="109"/>
        <end position="132"/>
    </location>
</feature>
<dbReference type="AlphaFoldDB" id="A0A232EUL3"/>
<dbReference type="CDD" id="cd07042">
    <property type="entry name" value="STAS_SulP_like_sulfate_transporter"/>
    <property type="match status" value="1"/>
</dbReference>
<gene>
    <name evidence="7" type="ORF">TSAR_012510</name>
</gene>
<dbReference type="GO" id="GO:0055085">
    <property type="term" value="P:transmembrane transport"/>
    <property type="evidence" value="ECO:0007669"/>
    <property type="project" value="InterPro"/>
</dbReference>
<dbReference type="Gene3D" id="3.30.750.24">
    <property type="entry name" value="STAS domain"/>
    <property type="match status" value="1"/>
</dbReference>
<evidence type="ECO:0000256" key="5">
    <source>
        <dbReference type="SAM" id="Phobius"/>
    </source>
</evidence>
<evidence type="ECO:0000259" key="6">
    <source>
        <dbReference type="PROSITE" id="PS50801"/>
    </source>
</evidence>
<dbReference type="Pfam" id="PF00916">
    <property type="entry name" value="Sulfate_transp"/>
    <property type="match status" value="1"/>
</dbReference>
<protein>
    <recommendedName>
        <fullName evidence="6">STAS domain-containing protein</fullName>
    </recommendedName>
</protein>
<evidence type="ECO:0000313" key="7">
    <source>
        <dbReference type="EMBL" id="OXU22031.1"/>
    </source>
</evidence>
<feature type="transmembrane region" description="Helical" evidence="5">
    <location>
        <begin position="258"/>
        <end position="286"/>
    </location>
</feature>
<feature type="domain" description="STAS" evidence="6">
    <location>
        <begin position="537"/>
        <end position="678"/>
    </location>
</feature>
<dbReference type="NCBIfam" id="TIGR00815">
    <property type="entry name" value="sulP"/>
    <property type="match status" value="1"/>
</dbReference>
<dbReference type="Proteomes" id="UP000215335">
    <property type="component" value="Unassembled WGS sequence"/>
</dbReference>
<evidence type="ECO:0000313" key="8">
    <source>
        <dbReference type="Proteomes" id="UP000215335"/>
    </source>
</evidence>
<dbReference type="PROSITE" id="PS50801">
    <property type="entry name" value="STAS"/>
    <property type="match status" value="1"/>
</dbReference>
<proteinExistence type="predicted"/>
<sequence length="687" mass="76033">MASDNDTTQDLRRFQAKESQAILKLDVERPVLEQQDLHQLYQYEKPKKSVIQNIKKSIGSSSCKGCVQNVIPASYWLRKYKWQTDFIHDVISGLTVAIMHIPQGMAYALLGNLTPVVGIYMAFFPVLIYVFLGTSRHVSMGTFAVVCLMTGRAVTSYATPLETISSANNTLEGSQLLLHNTEIYTPIQVATAVTFMVGIIELIMYTFRLGVISTLLSEPFVNGFTTGAAVQVLLSQLFDLIGLSSTKPKGYFKFIKTIIVIFHDIPYANTAAVIISLIASCIMILNNELLKPWIGKKCSFPIPIELIAVIAGTLVSRYFDLPTLYNIKTVGNIPIGIPEPQLPAFKLLPTVALESIGITMVSYTVTMSMSLIFAKKLHYEIDSNQELFAMGSSNIFGSFFSCMPVSASLSRSLIQQAVGGRTQLASIVSCLILLVILLWIGPFFEPLPRCILASIIVVALKGMLVQAKELAKFWKLSKIDGIVWFITFFTTVLINIDVGLVSGLLASIVSVLFQSVRPYSCLLGHVPNTELYLDTSRYIGVAEIFGVKIFHYSGNLNFMNANRLSPDLQDKVGVRPRQVLKYRHKLAKKGIYAEANDFENKCTLRCIVVDMSAVSKIDSSGVVTLREVVADFAQIDIPVYLAACSALVYDKIQKCDMFEKGELSFMIFATVHDAVFFAQRELVSKSS</sequence>
<comment type="subcellular location">
    <subcellularLocation>
        <location evidence="1">Membrane</location>
        <topology evidence="1">Multi-pass membrane protein</topology>
    </subcellularLocation>
</comment>
<keyword evidence="3 5" id="KW-1133">Transmembrane helix</keyword>
<keyword evidence="8" id="KW-1185">Reference proteome</keyword>
<feature type="transmembrane region" description="Helical" evidence="5">
    <location>
        <begin position="418"/>
        <end position="440"/>
    </location>
</feature>
<keyword evidence="2 5" id="KW-0812">Transmembrane</keyword>
<organism evidence="7 8">
    <name type="scientific">Trichomalopsis sarcophagae</name>
    <dbReference type="NCBI Taxonomy" id="543379"/>
    <lineage>
        <taxon>Eukaryota</taxon>
        <taxon>Metazoa</taxon>
        <taxon>Ecdysozoa</taxon>
        <taxon>Arthropoda</taxon>
        <taxon>Hexapoda</taxon>
        <taxon>Insecta</taxon>
        <taxon>Pterygota</taxon>
        <taxon>Neoptera</taxon>
        <taxon>Endopterygota</taxon>
        <taxon>Hymenoptera</taxon>
        <taxon>Apocrita</taxon>
        <taxon>Proctotrupomorpha</taxon>
        <taxon>Chalcidoidea</taxon>
        <taxon>Pteromalidae</taxon>
        <taxon>Pteromalinae</taxon>
        <taxon>Trichomalopsis</taxon>
    </lineage>
</organism>
<feature type="transmembrane region" description="Helical" evidence="5">
    <location>
        <begin position="446"/>
        <end position="464"/>
    </location>
</feature>
<dbReference type="InterPro" id="IPR002645">
    <property type="entry name" value="STAS_dom"/>
</dbReference>
<dbReference type="EMBL" id="NNAY01002117">
    <property type="protein sequence ID" value="OXU22031.1"/>
    <property type="molecule type" value="Genomic_DNA"/>
</dbReference>
<dbReference type="InterPro" id="IPR036513">
    <property type="entry name" value="STAS_dom_sf"/>
</dbReference>
<evidence type="ECO:0000256" key="1">
    <source>
        <dbReference type="ARBA" id="ARBA00004141"/>
    </source>
</evidence>
<feature type="transmembrane region" description="Helical" evidence="5">
    <location>
        <begin position="219"/>
        <end position="238"/>
    </location>
</feature>
<comment type="caution">
    <text evidence="7">The sequence shown here is derived from an EMBL/GenBank/DDBJ whole genome shotgun (WGS) entry which is preliminary data.</text>
</comment>
<dbReference type="InterPro" id="IPR001902">
    <property type="entry name" value="SLC26A/SulP_fam"/>
</dbReference>
<dbReference type="PANTHER" id="PTHR11814">
    <property type="entry name" value="SULFATE TRANSPORTER"/>
    <property type="match status" value="1"/>
</dbReference>
<evidence type="ECO:0000256" key="2">
    <source>
        <dbReference type="ARBA" id="ARBA00022692"/>
    </source>
</evidence>
<dbReference type="STRING" id="543379.A0A232EUL3"/>
<feature type="transmembrane region" description="Helical" evidence="5">
    <location>
        <begin position="355"/>
        <end position="374"/>
    </location>
</feature>
<feature type="transmembrane region" description="Helical" evidence="5">
    <location>
        <begin position="485"/>
        <end position="513"/>
    </location>
</feature>
<accession>A0A232EUL3</accession>
<evidence type="ECO:0000256" key="4">
    <source>
        <dbReference type="ARBA" id="ARBA00023136"/>
    </source>
</evidence>
<evidence type="ECO:0000256" key="3">
    <source>
        <dbReference type="ARBA" id="ARBA00022989"/>
    </source>
</evidence>
<feature type="transmembrane region" description="Helical" evidence="5">
    <location>
        <begin position="298"/>
        <end position="319"/>
    </location>
</feature>